<dbReference type="HOGENOM" id="CLU_127083_0_0_12"/>
<reference evidence="2 3" key="1">
    <citation type="journal article" date="2013" name="PLoS ONE">
        <title>Genome-Wide Relatedness of Treponema pedis, from Gingiva and Necrotic Skin Lesions of Pigs, with the Human Oral Pathogen Treponema denticola.</title>
        <authorList>
            <person name="Svartstrom O."/>
            <person name="Mushtaq M."/>
            <person name="Pringle M."/>
            <person name="Segerman B."/>
        </authorList>
    </citation>
    <scope>NUCLEOTIDE SEQUENCE [LARGE SCALE GENOMIC DNA]</scope>
    <source>
        <strain evidence="2">T A4</strain>
    </source>
</reference>
<proteinExistence type="predicted"/>
<keyword evidence="3" id="KW-1185">Reference proteome</keyword>
<organism evidence="2 3">
    <name type="scientific">Treponema pedis str. T A4</name>
    <dbReference type="NCBI Taxonomy" id="1291379"/>
    <lineage>
        <taxon>Bacteria</taxon>
        <taxon>Pseudomonadati</taxon>
        <taxon>Spirochaetota</taxon>
        <taxon>Spirochaetia</taxon>
        <taxon>Spirochaetales</taxon>
        <taxon>Treponemataceae</taxon>
        <taxon>Treponema</taxon>
    </lineage>
</organism>
<dbReference type="OrthoDB" id="2217124at2"/>
<accession>S6A4X5</accession>
<evidence type="ECO:0000313" key="3">
    <source>
        <dbReference type="Proteomes" id="UP000015620"/>
    </source>
</evidence>
<dbReference type="KEGG" id="tped:TPE_2412"/>
<keyword evidence="1" id="KW-0472">Membrane</keyword>
<feature type="transmembrane region" description="Helical" evidence="1">
    <location>
        <begin position="16"/>
        <end position="38"/>
    </location>
</feature>
<evidence type="ECO:0000313" key="2">
    <source>
        <dbReference type="EMBL" id="AGT44886.1"/>
    </source>
</evidence>
<dbReference type="EMBL" id="CP004120">
    <property type="protein sequence ID" value="AGT44886.1"/>
    <property type="molecule type" value="Genomic_DNA"/>
</dbReference>
<dbReference type="PATRIC" id="fig|1291379.3.peg.2384"/>
<dbReference type="GeneID" id="301090851"/>
<gene>
    <name evidence="2" type="ORF">TPE_2412</name>
</gene>
<keyword evidence="1" id="KW-1133">Transmembrane helix</keyword>
<dbReference type="Proteomes" id="UP000015620">
    <property type="component" value="Chromosome"/>
</dbReference>
<name>S6A4X5_9SPIR</name>
<keyword evidence="1" id="KW-0812">Transmembrane</keyword>
<evidence type="ECO:0000256" key="1">
    <source>
        <dbReference type="SAM" id="Phobius"/>
    </source>
</evidence>
<dbReference type="STRING" id="1291379.TPE_2412"/>
<dbReference type="RefSeq" id="WP_020966182.1">
    <property type="nucleotide sequence ID" value="NC_022097.1"/>
</dbReference>
<dbReference type="AlphaFoldDB" id="S6A4X5"/>
<feature type="transmembrane region" description="Helical" evidence="1">
    <location>
        <begin position="50"/>
        <end position="68"/>
    </location>
</feature>
<sequence length="174" mass="19952">MKKFEFTAGTSKDDMIMGLCFPVSIIFPVLTTYLLPFYLEMYASFKTLPLLFKFFVFIPALYLTYFLIKKVRKNAANKFIVTLDNLSIRIRKNEKEVMSGKILSCKIKVVNDKLVYLDIKTKEDSISFKARPKEYKTITGNTSLNPFGTGTISDMKTVLALGRQIKNTIIEEMP</sequence>
<protein>
    <submittedName>
        <fullName evidence="2">Uncharacterized protein</fullName>
    </submittedName>
</protein>